<dbReference type="Proteomes" id="UP000064893">
    <property type="component" value="Chromosome"/>
</dbReference>
<dbReference type="OrthoDB" id="1121503at2"/>
<dbReference type="STRING" id="1307839.L21SP5_01542"/>
<dbReference type="EMBL" id="CP013118">
    <property type="protein sequence ID" value="ALO15189.1"/>
    <property type="molecule type" value="Genomic_DNA"/>
</dbReference>
<evidence type="ECO:0000256" key="1">
    <source>
        <dbReference type="SAM" id="Phobius"/>
    </source>
</evidence>
<feature type="transmembrane region" description="Helical" evidence="1">
    <location>
        <begin position="12"/>
        <end position="33"/>
    </location>
</feature>
<protein>
    <submittedName>
        <fullName evidence="2">Uncharacterized protein</fullName>
    </submittedName>
</protein>
<sequence length="157" mass="17909">MEIENRKNARRIKLVFFAIPFLFVLTVGPLLIFDVDAGFEIIVGFAVFIALLYLGLNMLGFNYLKIKVDKKSVVVKYFGLAPINKEYKAFKIKAGEVHDYKIEPKMGGLKKMMVIFRNDRGEVYKYPAVNVNALNKKDFEELVKALGILVKINRGLT</sequence>
<organism evidence="2 3">
    <name type="scientific">Salinivirga cyanobacteriivorans</name>
    <dbReference type="NCBI Taxonomy" id="1307839"/>
    <lineage>
        <taxon>Bacteria</taxon>
        <taxon>Pseudomonadati</taxon>
        <taxon>Bacteroidota</taxon>
        <taxon>Bacteroidia</taxon>
        <taxon>Bacteroidales</taxon>
        <taxon>Salinivirgaceae</taxon>
        <taxon>Salinivirga</taxon>
    </lineage>
</organism>
<keyword evidence="3" id="KW-1185">Reference proteome</keyword>
<name>A0A0S2HYU9_9BACT</name>
<keyword evidence="1" id="KW-0812">Transmembrane</keyword>
<reference evidence="2 3" key="1">
    <citation type="submission" date="2015-11" db="EMBL/GenBank/DDBJ databases">
        <title>Description and complete genome sequence of a novel strain predominating in hypersaline microbial mats and representing a new family of the Bacteriodetes phylum.</title>
        <authorList>
            <person name="Spring S."/>
            <person name="Bunk B."/>
            <person name="Sproer C."/>
            <person name="Klenk H.-P."/>
        </authorList>
    </citation>
    <scope>NUCLEOTIDE SEQUENCE [LARGE SCALE GENOMIC DNA]</scope>
    <source>
        <strain evidence="2 3">L21-Spi-D4</strain>
    </source>
</reference>
<evidence type="ECO:0000313" key="3">
    <source>
        <dbReference type="Proteomes" id="UP000064893"/>
    </source>
</evidence>
<dbReference type="RefSeq" id="WP_057952669.1">
    <property type="nucleotide sequence ID" value="NZ_CP013118.1"/>
</dbReference>
<evidence type="ECO:0000313" key="2">
    <source>
        <dbReference type="EMBL" id="ALO15189.1"/>
    </source>
</evidence>
<dbReference type="AlphaFoldDB" id="A0A0S2HYU9"/>
<dbReference type="KEGG" id="blq:L21SP5_01542"/>
<keyword evidence="1" id="KW-1133">Transmembrane helix</keyword>
<proteinExistence type="predicted"/>
<accession>A0A0S2HYU9</accession>
<keyword evidence="1" id="KW-0472">Membrane</keyword>
<feature type="transmembrane region" description="Helical" evidence="1">
    <location>
        <begin position="39"/>
        <end position="61"/>
    </location>
</feature>
<gene>
    <name evidence="2" type="ORF">L21SP5_01542</name>
</gene>